<dbReference type="AlphaFoldDB" id="A0A162AIP1"/>
<dbReference type="KEGG" id="dcr:108221439"/>
<dbReference type="EMBL" id="CP093343">
    <property type="protein sequence ID" value="WOG83234.1"/>
    <property type="molecule type" value="Genomic_DNA"/>
</dbReference>
<dbReference type="InterPro" id="IPR056690">
    <property type="entry name" value="DUF7788"/>
</dbReference>
<feature type="domain" description="DUF7788" evidence="2">
    <location>
        <begin position="473"/>
        <end position="651"/>
    </location>
</feature>
<dbReference type="Gene3D" id="3.40.50.410">
    <property type="entry name" value="von Willebrand factor, type A domain"/>
    <property type="match status" value="1"/>
</dbReference>
<accession>A0A162AIP1</accession>
<organism evidence="3 4">
    <name type="scientific">Daucus carota subsp. sativus</name>
    <name type="common">Carrot</name>
    <dbReference type="NCBI Taxonomy" id="79200"/>
    <lineage>
        <taxon>Eukaryota</taxon>
        <taxon>Viridiplantae</taxon>
        <taxon>Streptophyta</taxon>
        <taxon>Embryophyta</taxon>
        <taxon>Tracheophyta</taxon>
        <taxon>Spermatophyta</taxon>
        <taxon>Magnoliopsida</taxon>
        <taxon>eudicotyledons</taxon>
        <taxon>Gunneridae</taxon>
        <taxon>Pentapetalae</taxon>
        <taxon>asterids</taxon>
        <taxon>campanulids</taxon>
        <taxon>Apiales</taxon>
        <taxon>Apiaceae</taxon>
        <taxon>Apioideae</taxon>
        <taxon>Scandiceae</taxon>
        <taxon>Daucinae</taxon>
        <taxon>Daucus</taxon>
        <taxon>Daucus sect. Daucus</taxon>
    </lineage>
</organism>
<evidence type="ECO:0000259" key="2">
    <source>
        <dbReference type="Pfam" id="PF25043"/>
    </source>
</evidence>
<proteinExistence type="predicted"/>
<dbReference type="PIRSF" id="PIRSF015417">
    <property type="entry name" value="T31B5_30_vWA"/>
    <property type="match status" value="1"/>
</dbReference>
<name>A0A162AIP1_DAUCS</name>
<feature type="domain" description="DUF2828" evidence="1">
    <location>
        <begin position="82"/>
        <end position="471"/>
    </location>
</feature>
<dbReference type="PANTHER" id="PTHR31373">
    <property type="entry name" value="OS06G0652100 PROTEIN"/>
    <property type="match status" value="1"/>
</dbReference>
<evidence type="ECO:0000259" key="1">
    <source>
        <dbReference type="Pfam" id="PF11443"/>
    </source>
</evidence>
<evidence type="ECO:0000313" key="3">
    <source>
        <dbReference type="EMBL" id="WOG83234.1"/>
    </source>
</evidence>
<dbReference type="Pfam" id="PF11443">
    <property type="entry name" value="DUF2828"/>
    <property type="match status" value="1"/>
</dbReference>
<evidence type="ECO:0008006" key="5">
    <source>
        <dbReference type="Google" id="ProtNLM"/>
    </source>
</evidence>
<gene>
    <name evidence="3" type="ORF">DCAR_0102409</name>
</gene>
<dbReference type="InterPro" id="IPR058580">
    <property type="entry name" value="DUF2828"/>
</dbReference>
<dbReference type="OrthoDB" id="1149618at2759"/>
<dbReference type="Proteomes" id="UP000077755">
    <property type="component" value="Chromosome 1"/>
</dbReference>
<reference evidence="3" key="2">
    <citation type="submission" date="2022-03" db="EMBL/GenBank/DDBJ databases">
        <title>Draft title - Genomic analysis of global carrot germplasm unveils the trajectory of domestication and the origin of high carotenoid orange carrot.</title>
        <authorList>
            <person name="Iorizzo M."/>
            <person name="Ellison S."/>
            <person name="Senalik D."/>
            <person name="Macko-Podgorni A."/>
            <person name="Grzebelus D."/>
            <person name="Bostan H."/>
            <person name="Rolling W."/>
            <person name="Curaba J."/>
            <person name="Simon P."/>
        </authorList>
    </citation>
    <scope>NUCLEOTIDE SEQUENCE</scope>
    <source>
        <tissue evidence="3">Leaf</tissue>
    </source>
</reference>
<dbReference type="InterPro" id="IPR036465">
    <property type="entry name" value="vWFA_dom_sf"/>
</dbReference>
<dbReference type="OMA" id="AMELTIS"/>
<reference evidence="3" key="1">
    <citation type="journal article" date="2016" name="Nat. Genet.">
        <title>A high-quality carrot genome assembly provides new insights into carotenoid accumulation and asterid genome evolution.</title>
        <authorList>
            <person name="Iorizzo M."/>
            <person name="Ellison S."/>
            <person name="Senalik D."/>
            <person name="Zeng P."/>
            <person name="Satapoomin P."/>
            <person name="Huang J."/>
            <person name="Bowman M."/>
            <person name="Iovene M."/>
            <person name="Sanseverino W."/>
            <person name="Cavagnaro P."/>
            <person name="Yildiz M."/>
            <person name="Macko-Podgorni A."/>
            <person name="Moranska E."/>
            <person name="Grzebelus E."/>
            <person name="Grzebelus D."/>
            <person name="Ashrafi H."/>
            <person name="Zheng Z."/>
            <person name="Cheng S."/>
            <person name="Spooner D."/>
            <person name="Van Deynze A."/>
            <person name="Simon P."/>
        </authorList>
    </citation>
    <scope>NUCLEOTIDE SEQUENCE</scope>
    <source>
        <tissue evidence="3">Leaf</tissue>
    </source>
</reference>
<dbReference type="SUPFAM" id="SSF53300">
    <property type="entry name" value="vWA-like"/>
    <property type="match status" value="1"/>
</dbReference>
<dbReference type="Pfam" id="PF25043">
    <property type="entry name" value="DUF7788"/>
    <property type="match status" value="1"/>
</dbReference>
<protein>
    <recommendedName>
        <fullName evidence="5">DUF2828 domain-containing protein</fullName>
    </recommendedName>
</protein>
<sequence length="673" mass="77192">MQSLCKIKLSPRGFHFHNSLRCLTHHASPQPCKNFESKTLASPPEYLLKQTRCKSYRPLYASPIGSAFNPYAYGGYTAMGLTENKSPTFLSTGNPCLDFFFHVVPNTPPSSIVERLESAWASDPLTTLKLICNLRGVKGTGKSDKEGFYTAALWLHEKHSKNLAGNVAAISSFGYLKDMLEILFRLLEGAEARARIRDEWKMKNKVGLPKKKKNARGRLKYKEGKEVQYLRSALLSREVRIEANDAKMRGESEKASILRKGTRLARFKRLREVYESDMYFRFLHEKISSLFSEMLKLDMKCYNWGKKNKISLAAKWCPSLDSSYDKHTLLCGSIAKKVFPRESYPEYEGIEDAHYEYRVRDRLRKEVLVPLREMLQLPEVYMSAQKWSSLAYNRVASVAMKNYTDIFMWHDKERFSKYLEDVKEGKEKIAAGALLPHDIIRSCLDGDHTAGTVAELQWKRLVDDMLEKGKLSNSIAVCDVSGSMIGTPMEVSVALGLLVSELSEEPWKGQVITFSTYPQLHLIEGNSLFEKCTFIQRMQWSMNTDFQKVFDEILRVAVNAKLSEEQMIKRVFVFSDMEFDQASLNPWETDYQAIQRKFKENGYERVPEIVFWNLRDSFATPVTAKQNGVAMLSGFSKNLLTIFFNKDGEINPELVMELAISGKEYQKLVLYDD</sequence>
<dbReference type="Gramene" id="KZN09666">
    <property type="protein sequence ID" value="KZN09666"/>
    <property type="gene ID" value="DCAR_002322"/>
</dbReference>
<evidence type="ECO:0000313" key="4">
    <source>
        <dbReference type="Proteomes" id="UP000077755"/>
    </source>
</evidence>
<dbReference type="InterPro" id="IPR011205">
    <property type="entry name" value="UCP015417_vWA"/>
</dbReference>
<keyword evidence="4" id="KW-1185">Reference proteome</keyword>
<dbReference type="PANTHER" id="PTHR31373:SF27">
    <property type="entry name" value="TROVE DOMAIN-CONTAINING PROTEIN"/>
    <property type="match status" value="1"/>
</dbReference>